<dbReference type="InterPro" id="IPR022439">
    <property type="entry name" value="RPE4"/>
</dbReference>
<comment type="caution">
    <text evidence="1">The sequence shown here is derived from an EMBL/GenBank/DDBJ whole genome shotgun (WGS) entry which is preliminary data.</text>
</comment>
<evidence type="ECO:0000313" key="1">
    <source>
        <dbReference type="EMBL" id="KJV92288.1"/>
    </source>
</evidence>
<dbReference type="NCBIfam" id="TIGR03777">
    <property type="entry name" value="RPE4"/>
    <property type="match status" value="1"/>
</dbReference>
<accession>A0A0F3QIB4</accession>
<protein>
    <submittedName>
        <fullName evidence="1">RPE4 domain protein</fullName>
    </submittedName>
</protein>
<dbReference type="AlphaFoldDB" id="A0A0F3QIB4"/>
<evidence type="ECO:0000313" key="2">
    <source>
        <dbReference type="Proteomes" id="UP000033689"/>
    </source>
</evidence>
<dbReference type="EMBL" id="LAOJ01000001">
    <property type="protein sequence ID" value="KJV92288.1"/>
    <property type="molecule type" value="Genomic_DNA"/>
</dbReference>
<name>A0A0F3QIB4_RICBE</name>
<organism evidence="1 2">
    <name type="scientific">Rickettsia bellii str. RML Mogi</name>
    <dbReference type="NCBI Taxonomy" id="1359194"/>
    <lineage>
        <taxon>Bacteria</taxon>
        <taxon>Pseudomonadati</taxon>
        <taxon>Pseudomonadota</taxon>
        <taxon>Alphaproteobacteria</taxon>
        <taxon>Rickettsiales</taxon>
        <taxon>Rickettsiaceae</taxon>
        <taxon>Rickettsieae</taxon>
        <taxon>Rickettsia</taxon>
        <taxon>belli group</taxon>
    </lineage>
</organism>
<gene>
    <name evidence="1" type="ORF">RBEMOGI_0916</name>
</gene>
<reference evidence="1 2" key="1">
    <citation type="submission" date="2015-02" db="EMBL/GenBank/DDBJ databases">
        <title>Genome Sequencing of Rickettsiales.</title>
        <authorList>
            <person name="Daugherty S.C."/>
            <person name="Su Q."/>
            <person name="Abolude K."/>
            <person name="Beier-Sexton M."/>
            <person name="Carlyon J.A."/>
            <person name="Carter R."/>
            <person name="Day N.P."/>
            <person name="Dumler S.J."/>
            <person name="Dyachenko V."/>
            <person name="Godinez A."/>
            <person name="Kurtti T.J."/>
            <person name="Lichay M."/>
            <person name="Mullins K.E."/>
            <person name="Ott S."/>
            <person name="Pappas-Brown V."/>
            <person name="Paris D.H."/>
            <person name="Patel P."/>
            <person name="Richards A.L."/>
            <person name="Sadzewicz L."/>
            <person name="Sears K."/>
            <person name="Seidman D."/>
            <person name="Sengamalay N."/>
            <person name="Stenos J."/>
            <person name="Tallon L.J."/>
            <person name="Vincent G."/>
            <person name="Fraser C.M."/>
            <person name="Munderloh U."/>
            <person name="Dunning-Hotopp J.C."/>
        </authorList>
    </citation>
    <scope>NUCLEOTIDE SEQUENCE [LARGE SCALE GENOMIC DNA]</scope>
    <source>
        <strain evidence="1 2">RML Mogi</strain>
    </source>
</reference>
<proteinExistence type="predicted"/>
<dbReference type="Proteomes" id="UP000033689">
    <property type="component" value="Unassembled WGS sequence"/>
</dbReference>
<sequence>MICHSHSCHPVIYSRDPVKNTNKISIFYYFLDTVDKPRYDIEAFFDPHRMTYIPKEIKKHEYRTEMATNLARRKSL</sequence>